<dbReference type="GO" id="GO:0042597">
    <property type="term" value="C:periplasmic space"/>
    <property type="evidence" value="ECO:0007669"/>
    <property type="project" value="InterPro"/>
</dbReference>
<sequence>MKFTQRLTVAAAAIALAFGLNLVPASVAFAHSDLQSTSPLAGETVEAGRIDVTLKFNEELLTGEGSGAVISVIGPVEAESTEHSDGCVDAIRGSLVVEGVSLDQPGTYEVNWRVVAADGHPLEGLFEFTVENTTGYEAAGVGTCENSLLGEPKTTNENTGGLPSSVPITPEEGLIGGLVVITLMAVGGAFLLRKQERRLTESQERDKEKYRGEL</sequence>
<keyword evidence="3" id="KW-0472">Membrane</keyword>
<dbReference type="EMBL" id="CAEZSH010000126">
    <property type="protein sequence ID" value="CAB4544582.1"/>
    <property type="molecule type" value="Genomic_DNA"/>
</dbReference>
<name>A0A6J6BZM2_9ZZZZ</name>
<dbReference type="SUPFAM" id="SSF81296">
    <property type="entry name" value="E set domains"/>
    <property type="match status" value="1"/>
</dbReference>
<dbReference type="GO" id="GO:0005507">
    <property type="term" value="F:copper ion binding"/>
    <property type="evidence" value="ECO:0007669"/>
    <property type="project" value="InterPro"/>
</dbReference>
<dbReference type="Pfam" id="PF04234">
    <property type="entry name" value="CopC"/>
    <property type="match status" value="1"/>
</dbReference>
<protein>
    <submittedName>
        <fullName evidence="5">Unannotated protein</fullName>
    </submittedName>
</protein>
<gene>
    <name evidence="5" type="ORF">UFOPK1410_00881</name>
</gene>
<dbReference type="GO" id="GO:0046688">
    <property type="term" value="P:response to copper ion"/>
    <property type="evidence" value="ECO:0007669"/>
    <property type="project" value="InterPro"/>
</dbReference>
<evidence type="ECO:0000256" key="2">
    <source>
        <dbReference type="ARBA" id="ARBA00023008"/>
    </source>
</evidence>
<evidence type="ECO:0000256" key="1">
    <source>
        <dbReference type="ARBA" id="ARBA00022729"/>
    </source>
</evidence>
<accession>A0A6J6BZM2</accession>
<feature type="transmembrane region" description="Helical" evidence="3">
    <location>
        <begin position="173"/>
        <end position="192"/>
    </location>
</feature>
<evidence type="ECO:0000256" key="3">
    <source>
        <dbReference type="SAM" id="Phobius"/>
    </source>
</evidence>
<keyword evidence="1" id="KW-0732">Signal</keyword>
<feature type="domain" description="CopC" evidence="4">
    <location>
        <begin position="31"/>
        <end position="130"/>
    </location>
</feature>
<organism evidence="5">
    <name type="scientific">freshwater metagenome</name>
    <dbReference type="NCBI Taxonomy" id="449393"/>
    <lineage>
        <taxon>unclassified sequences</taxon>
        <taxon>metagenomes</taxon>
        <taxon>ecological metagenomes</taxon>
    </lineage>
</organism>
<keyword evidence="3" id="KW-0812">Transmembrane</keyword>
<dbReference type="InterPro" id="IPR007348">
    <property type="entry name" value="CopC_dom"/>
</dbReference>
<evidence type="ECO:0000259" key="4">
    <source>
        <dbReference type="Pfam" id="PF04234"/>
    </source>
</evidence>
<keyword evidence="2" id="KW-0186">Copper</keyword>
<dbReference type="AlphaFoldDB" id="A0A6J6BZM2"/>
<reference evidence="5" key="1">
    <citation type="submission" date="2020-05" db="EMBL/GenBank/DDBJ databases">
        <authorList>
            <person name="Chiriac C."/>
            <person name="Salcher M."/>
            <person name="Ghai R."/>
            <person name="Kavagutti S V."/>
        </authorList>
    </citation>
    <scope>NUCLEOTIDE SEQUENCE</scope>
</reference>
<dbReference type="InterPro" id="IPR014755">
    <property type="entry name" value="Cu-Rt/internalin_Ig-like"/>
</dbReference>
<dbReference type="Gene3D" id="2.60.40.1220">
    <property type="match status" value="1"/>
</dbReference>
<evidence type="ECO:0000313" key="5">
    <source>
        <dbReference type="EMBL" id="CAB4544582.1"/>
    </source>
</evidence>
<proteinExistence type="predicted"/>
<keyword evidence="3" id="KW-1133">Transmembrane helix</keyword>
<dbReference type="InterPro" id="IPR014756">
    <property type="entry name" value="Ig_E-set"/>
</dbReference>